<dbReference type="AlphaFoldDB" id="A0A9P4M3Q2"/>
<name>A0A9P4M3Q2_9PEZI</name>
<evidence type="ECO:0000313" key="2">
    <source>
        <dbReference type="EMBL" id="KAF2095965.1"/>
    </source>
</evidence>
<dbReference type="EMBL" id="ML978130">
    <property type="protein sequence ID" value="KAF2095965.1"/>
    <property type="molecule type" value="Genomic_DNA"/>
</dbReference>
<comment type="caution">
    <text evidence="2">The sequence shown here is derived from an EMBL/GenBank/DDBJ whole genome shotgun (WGS) entry which is preliminary data.</text>
</comment>
<evidence type="ECO:0000313" key="3">
    <source>
        <dbReference type="Proteomes" id="UP000799772"/>
    </source>
</evidence>
<organism evidence="2 3">
    <name type="scientific">Rhizodiscina lignyota</name>
    <dbReference type="NCBI Taxonomy" id="1504668"/>
    <lineage>
        <taxon>Eukaryota</taxon>
        <taxon>Fungi</taxon>
        <taxon>Dikarya</taxon>
        <taxon>Ascomycota</taxon>
        <taxon>Pezizomycotina</taxon>
        <taxon>Dothideomycetes</taxon>
        <taxon>Pleosporomycetidae</taxon>
        <taxon>Aulographales</taxon>
        <taxon>Rhizodiscinaceae</taxon>
        <taxon>Rhizodiscina</taxon>
    </lineage>
</organism>
<dbReference type="PANTHER" id="PTHR36205">
    <property type="entry name" value="CHROMOSOME 19, WHOLE GENOME SHOTGUN SEQUENCE"/>
    <property type="match status" value="1"/>
</dbReference>
<keyword evidence="3" id="KW-1185">Reference proteome</keyword>
<feature type="region of interest" description="Disordered" evidence="1">
    <location>
        <begin position="393"/>
        <end position="414"/>
    </location>
</feature>
<sequence length="645" mass="75156">MYTFVANILRSEDGFYVHNGIREHFEHTGPGDTTTYLPYPLYDSDDWKAKWKGTFVTCRGPTGELLNKTNGAMSKQYAYRGLPSDFPKPLVGSFEALELDNNVCFDRINQYGIYGLDQDLLDIPGSEKVLPQPIDWTRVDWGGLQEKCFEKNKERFPYHSRTKVDRNPNTELPEEVKKPGHDEIRRGYEPFVPPESTISYRSRTAILIRVWEGYSYSTNDFLNIRALITELSLRTGGEYQIFLFVNIKDHETGKRIFESREEYQKVLYKNVPRELRSIAILWSEHIFQSWYPKVGDWQVYWHQFMCVQWFSLTHPEFDYIWNWETDIRYTGNHYHLLSKITDFALKQPRKYLWERNARYYIPSVHGENYDAFVDDTNAIIKSSSAKKAIPPPIWGPRPFSPTQNPLGPRPPRPDDVDADKWGIGEEADLISLLPIWDPRHVDWVYKRKIWNYVPNEMPHFDEAHGPTDEGFDHGDFAKIDRRVVINTAMRLSKRLLRAMHEENRQGRDMQAEMFPASVALMHGFKAVYAPHPIWSLNRFPENETDALFNADGGIPGRWTQEEDSIYNQGTEKNLKSWSWYYWGELGRVLYRRWMGWKASDGMGELGGTQWEEHGGIVAGRGGGMGRLCLPGMLLHPVKNGDLWGD</sequence>
<evidence type="ECO:0000256" key="1">
    <source>
        <dbReference type="SAM" id="MobiDB-lite"/>
    </source>
</evidence>
<accession>A0A9P4M3Q2</accession>
<dbReference type="InterPro" id="IPR021822">
    <property type="entry name" value="DUF3405"/>
</dbReference>
<protein>
    <submittedName>
        <fullName evidence="2">Uncharacterized protein</fullName>
    </submittedName>
</protein>
<dbReference type="OrthoDB" id="3353407at2759"/>
<proteinExistence type="predicted"/>
<dbReference type="Pfam" id="PF11885">
    <property type="entry name" value="DUF3405"/>
    <property type="match status" value="1"/>
</dbReference>
<reference evidence="2" key="1">
    <citation type="journal article" date="2020" name="Stud. Mycol.">
        <title>101 Dothideomycetes genomes: a test case for predicting lifestyles and emergence of pathogens.</title>
        <authorList>
            <person name="Haridas S."/>
            <person name="Albert R."/>
            <person name="Binder M."/>
            <person name="Bloem J."/>
            <person name="Labutti K."/>
            <person name="Salamov A."/>
            <person name="Andreopoulos B."/>
            <person name="Baker S."/>
            <person name="Barry K."/>
            <person name="Bills G."/>
            <person name="Bluhm B."/>
            <person name="Cannon C."/>
            <person name="Castanera R."/>
            <person name="Culley D."/>
            <person name="Daum C."/>
            <person name="Ezra D."/>
            <person name="Gonzalez J."/>
            <person name="Henrissat B."/>
            <person name="Kuo A."/>
            <person name="Liang C."/>
            <person name="Lipzen A."/>
            <person name="Lutzoni F."/>
            <person name="Magnuson J."/>
            <person name="Mondo S."/>
            <person name="Nolan M."/>
            <person name="Ohm R."/>
            <person name="Pangilinan J."/>
            <person name="Park H.-J."/>
            <person name="Ramirez L."/>
            <person name="Alfaro M."/>
            <person name="Sun H."/>
            <person name="Tritt A."/>
            <person name="Yoshinaga Y."/>
            <person name="Zwiers L.-H."/>
            <person name="Turgeon B."/>
            <person name="Goodwin S."/>
            <person name="Spatafora J."/>
            <person name="Crous P."/>
            <person name="Grigoriev I."/>
        </authorList>
    </citation>
    <scope>NUCLEOTIDE SEQUENCE</scope>
    <source>
        <strain evidence="2">CBS 133067</strain>
    </source>
</reference>
<gene>
    <name evidence="2" type="ORF">NA57DRAFT_43529</name>
</gene>
<dbReference type="PANTHER" id="PTHR36205:SF2">
    <property type="entry name" value="MAJOR FACILITATOR SUPERFAMILY TRANSPORTER"/>
    <property type="match status" value="1"/>
</dbReference>
<dbReference type="Proteomes" id="UP000799772">
    <property type="component" value="Unassembled WGS sequence"/>
</dbReference>